<accession>A0A371BJU1</accession>
<evidence type="ECO:0000256" key="3">
    <source>
        <dbReference type="ARBA" id="ARBA00023002"/>
    </source>
</evidence>
<comment type="caution">
    <text evidence="7">The sequence shown here is derived from an EMBL/GenBank/DDBJ whole genome shotgun (WGS) entry which is preliminary data.</text>
</comment>
<reference evidence="8" key="1">
    <citation type="submission" date="2018-08" db="EMBL/GenBank/DDBJ databases">
        <authorList>
            <person name="Kim S.-J."/>
            <person name="Jung G.-Y."/>
        </authorList>
    </citation>
    <scope>NUCLEOTIDE SEQUENCE [LARGE SCALE GENOMIC DNA]</scope>
    <source>
        <strain evidence="8">GY_G</strain>
    </source>
</reference>
<evidence type="ECO:0000256" key="6">
    <source>
        <dbReference type="RuleBase" id="RU364048"/>
    </source>
</evidence>
<protein>
    <recommendedName>
        <fullName evidence="6">Dioxygenase</fullName>
        <ecNumber evidence="6">1.13.11.-</ecNumber>
    </recommendedName>
</protein>
<evidence type="ECO:0000313" key="8">
    <source>
        <dbReference type="Proteomes" id="UP000263833"/>
    </source>
</evidence>
<feature type="binding site" evidence="5">
    <location>
        <position position="231"/>
    </location>
    <ligand>
        <name>Fe cation</name>
        <dbReference type="ChEBI" id="CHEBI:24875"/>
        <note>catalytic</note>
    </ligand>
</feature>
<keyword evidence="6" id="KW-0223">Dioxygenase</keyword>
<proteinExistence type="inferred from homology"/>
<dbReference type="GO" id="GO:0046872">
    <property type="term" value="F:metal ion binding"/>
    <property type="evidence" value="ECO:0007669"/>
    <property type="project" value="UniProtKB-KW"/>
</dbReference>
<dbReference type="PANTHER" id="PTHR10543:SF89">
    <property type="entry name" value="CAROTENOID 9,10(9',10')-CLEAVAGE DIOXYGENASE 1"/>
    <property type="match status" value="1"/>
</dbReference>
<feature type="binding site" evidence="5">
    <location>
        <position position="296"/>
    </location>
    <ligand>
        <name>Fe cation</name>
        <dbReference type="ChEBI" id="CHEBI:24875"/>
        <note>catalytic</note>
    </ligand>
</feature>
<organism evidence="7 8">
    <name type="scientific">Sphingorhabdus pulchriflava</name>
    <dbReference type="NCBI Taxonomy" id="2292257"/>
    <lineage>
        <taxon>Bacteria</taxon>
        <taxon>Pseudomonadati</taxon>
        <taxon>Pseudomonadota</taxon>
        <taxon>Alphaproteobacteria</taxon>
        <taxon>Sphingomonadales</taxon>
        <taxon>Sphingomonadaceae</taxon>
        <taxon>Sphingorhabdus</taxon>
    </lineage>
</organism>
<evidence type="ECO:0000256" key="4">
    <source>
        <dbReference type="ARBA" id="ARBA00023004"/>
    </source>
</evidence>
<dbReference type="PANTHER" id="PTHR10543">
    <property type="entry name" value="BETA-CAROTENE DIOXYGENASE"/>
    <property type="match status" value="1"/>
</dbReference>
<feature type="binding site" evidence="5">
    <location>
        <position position="472"/>
    </location>
    <ligand>
        <name>Fe cation</name>
        <dbReference type="ChEBI" id="CHEBI:24875"/>
        <note>catalytic</note>
    </ligand>
</feature>
<dbReference type="RefSeq" id="WP_115549207.1">
    <property type="nucleotide sequence ID" value="NZ_QRGP01000001.1"/>
</dbReference>
<keyword evidence="8" id="KW-1185">Reference proteome</keyword>
<comment type="cofactor">
    <cofactor evidence="5 6">
        <name>Fe(2+)</name>
        <dbReference type="ChEBI" id="CHEBI:29033"/>
    </cofactor>
    <text evidence="5 6">Binds 1 Fe(2+) ion per subunit.</text>
</comment>
<dbReference type="GO" id="GO:0010436">
    <property type="term" value="F:carotenoid dioxygenase activity"/>
    <property type="evidence" value="ECO:0007669"/>
    <property type="project" value="TreeGrafter"/>
</dbReference>
<dbReference type="AlphaFoldDB" id="A0A371BJU1"/>
<feature type="binding site" evidence="5">
    <location>
        <position position="182"/>
    </location>
    <ligand>
        <name>Fe cation</name>
        <dbReference type="ChEBI" id="CHEBI:24875"/>
        <note>catalytic</note>
    </ligand>
</feature>
<evidence type="ECO:0000313" key="7">
    <source>
        <dbReference type="EMBL" id="RDV07663.1"/>
    </source>
</evidence>
<dbReference type="InterPro" id="IPR004294">
    <property type="entry name" value="Carotenoid_Oase"/>
</dbReference>
<dbReference type="Pfam" id="PF03055">
    <property type="entry name" value="RPE65"/>
    <property type="match status" value="1"/>
</dbReference>
<dbReference type="EMBL" id="QRGP01000001">
    <property type="protein sequence ID" value="RDV07663.1"/>
    <property type="molecule type" value="Genomic_DNA"/>
</dbReference>
<keyword evidence="2 5" id="KW-0479">Metal-binding</keyword>
<evidence type="ECO:0000256" key="2">
    <source>
        <dbReference type="ARBA" id="ARBA00022723"/>
    </source>
</evidence>
<keyword evidence="4 5" id="KW-0408">Iron</keyword>
<name>A0A371BJU1_9SPHN</name>
<dbReference type="EC" id="1.13.11.-" evidence="6"/>
<keyword evidence="3 6" id="KW-0560">Oxidoreductase</keyword>
<dbReference type="OrthoDB" id="6636843at2"/>
<evidence type="ECO:0000256" key="1">
    <source>
        <dbReference type="ARBA" id="ARBA00006787"/>
    </source>
</evidence>
<dbReference type="GO" id="GO:0016121">
    <property type="term" value="P:carotene catabolic process"/>
    <property type="evidence" value="ECO:0007669"/>
    <property type="project" value="TreeGrafter"/>
</dbReference>
<dbReference type="Proteomes" id="UP000263833">
    <property type="component" value="Unassembled WGS sequence"/>
</dbReference>
<evidence type="ECO:0000256" key="5">
    <source>
        <dbReference type="PIRSR" id="PIRSR604294-1"/>
    </source>
</evidence>
<sequence>MASAVETLIRGAVTKGVMKVAEFNREHRKAPAEPNPYLSGIHAPMDTELSLDSLRVTGAIPVELDGRYIRIGPNPINPNPAAYHWFMGDGMVHGVRLQGGKALWYRNRWIRSNAVSAALGEPNAPGKRAERFDTVNTNVLGHAGQTWAIVEAGGFPVRIDEELNTIAHDPFGGTLHYAFSAHPHLDPDSGEMHAICYKGDVQDTIWHVVVDASGKVVREEPVTVVHGPMIHDCMITKSYVIVLDLPCTFSMKALISGHPFPYRWNPDHKARVGLLPRNGKGEDTIWCDVEPCYVFHPCNGYETDDGNVILDVCAHDQMFRPDASGPDSTRVPLERWTIDPAEKRVERQVIDEESQEFPRPNENRIGKSYRYAYTMALPDGFDAASPNQSKLFKHDLEAGGKQVHDFGAGLIPGEFVFVPRDGGAAEDDGWLMGYVVNIAEQTTDLVILNAQNFDGPPIAIVHIPHRIPPGFHGNWVPA</sequence>
<comment type="similarity">
    <text evidence="1 6">Belongs to the carotenoid oxygenase family.</text>
</comment>
<gene>
    <name evidence="7" type="ORF">DXH95_10160</name>
</gene>